<evidence type="ECO:0000313" key="9">
    <source>
        <dbReference type="Proteomes" id="UP001386955"/>
    </source>
</evidence>
<proteinExistence type="inferred from homology"/>
<name>A0AAN9SWG2_PSOTE</name>
<accession>A0AAN9SWG2</accession>
<feature type="transmembrane region" description="Helical" evidence="7">
    <location>
        <begin position="75"/>
        <end position="94"/>
    </location>
</feature>
<keyword evidence="5 7" id="KW-0472">Membrane</keyword>
<protein>
    <submittedName>
        <fullName evidence="8">Uncharacterized protein</fullName>
    </submittedName>
</protein>
<comment type="caution">
    <text evidence="8">The sequence shown here is derived from an EMBL/GenBank/DDBJ whole genome shotgun (WGS) entry which is preliminary data.</text>
</comment>
<dbReference type="Pfam" id="PF05055">
    <property type="entry name" value="DUF677"/>
    <property type="match status" value="1"/>
</dbReference>
<feature type="coiled-coil region" evidence="6">
    <location>
        <begin position="388"/>
        <end position="415"/>
    </location>
</feature>
<feature type="transmembrane region" description="Helical" evidence="7">
    <location>
        <begin position="12"/>
        <end position="31"/>
    </location>
</feature>
<comment type="subcellular location">
    <subcellularLocation>
        <location evidence="1">Membrane</location>
    </subcellularLocation>
</comment>
<dbReference type="Proteomes" id="UP001386955">
    <property type="component" value="Unassembled WGS sequence"/>
</dbReference>
<keyword evidence="4 7" id="KW-1133">Transmembrane helix</keyword>
<evidence type="ECO:0000313" key="8">
    <source>
        <dbReference type="EMBL" id="KAK7407749.1"/>
    </source>
</evidence>
<sequence>MQKMCPLYKEGALLAFRFPTLSLTQVVLALFRKRLPTIVRSSYCRDHSLGPIIFLDHFQRFELYKILYLGLLDSFNLFIILHNLVSCAFLIISIEGMGGHMSKKTPETSSGINLNTDMVTELRSYEAACKLDSDLQSFDTSIQVRANQVINTLAVGVEVRSLSFESLKQVTECLLEMNQEVVKVILDCKKDIWKNQELFELVEEYFDNSLQTLDFCTALEKCLKRARDNQLLILVALQLFEEEKGLGENCYTRTLQELKNFKAAGDPFTEEFFQMYKAVYNQQILMLEKLRVRQSKLDKKAKQIHTWRKVSSMIFVATVAAVLICSVVAAAIASPHVAAALAAVTAVPIGSMGKWIDSMLKNYEDAVKGRKEVTISMQVGTYVAIKDLDNIRVLIDRLELEIESLFQNVDFAIEQEAVKVAIEEIKKKLGVFMKNVEDLGVQADTCSRDIIRARTVVLQKIIKLPHN</sequence>
<keyword evidence="3 7" id="KW-0812">Transmembrane</keyword>
<evidence type="ECO:0000256" key="6">
    <source>
        <dbReference type="SAM" id="Coils"/>
    </source>
</evidence>
<feature type="transmembrane region" description="Helical" evidence="7">
    <location>
        <begin position="310"/>
        <end position="332"/>
    </location>
</feature>
<evidence type="ECO:0000256" key="7">
    <source>
        <dbReference type="SAM" id="Phobius"/>
    </source>
</evidence>
<feature type="transmembrane region" description="Helical" evidence="7">
    <location>
        <begin position="338"/>
        <end position="356"/>
    </location>
</feature>
<gene>
    <name evidence="8" type="ORF">VNO78_09800</name>
</gene>
<evidence type="ECO:0000256" key="4">
    <source>
        <dbReference type="ARBA" id="ARBA00022989"/>
    </source>
</evidence>
<keyword evidence="6" id="KW-0175">Coiled coil</keyword>
<keyword evidence="9" id="KW-1185">Reference proteome</keyword>
<dbReference type="InterPro" id="IPR007749">
    <property type="entry name" value="DUF677"/>
</dbReference>
<evidence type="ECO:0000256" key="2">
    <source>
        <dbReference type="ARBA" id="ARBA00009074"/>
    </source>
</evidence>
<dbReference type="AlphaFoldDB" id="A0AAN9SWG2"/>
<reference evidence="8 9" key="1">
    <citation type="submission" date="2024-01" db="EMBL/GenBank/DDBJ databases">
        <title>The genomes of 5 underutilized Papilionoideae crops provide insights into root nodulation and disease resistanc.</title>
        <authorList>
            <person name="Jiang F."/>
        </authorList>
    </citation>
    <scope>NUCLEOTIDE SEQUENCE [LARGE SCALE GENOMIC DNA]</scope>
    <source>
        <strain evidence="8">DUOXIRENSHENG_FW03</strain>
        <tissue evidence="8">Leaves</tissue>
    </source>
</reference>
<dbReference type="EMBL" id="JAYMYS010000002">
    <property type="protein sequence ID" value="KAK7407749.1"/>
    <property type="molecule type" value="Genomic_DNA"/>
</dbReference>
<evidence type="ECO:0000256" key="1">
    <source>
        <dbReference type="ARBA" id="ARBA00004370"/>
    </source>
</evidence>
<dbReference type="PANTHER" id="PTHR31113">
    <property type="entry name" value="UPF0496 PROTEIN 3-RELATED"/>
    <property type="match status" value="1"/>
</dbReference>
<organism evidence="8 9">
    <name type="scientific">Psophocarpus tetragonolobus</name>
    <name type="common">Winged bean</name>
    <name type="synonym">Dolichos tetragonolobus</name>
    <dbReference type="NCBI Taxonomy" id="3891"/>
    <lineage>
        <taxon>Eukaryota</taxon>
        <taxon>Viridiplantae</taxon>
        <taxon>Streptophyta</taxon>
        <taxon>Embryophyta</taxon>
        <taxon>Tracheophyta</taxon>
        <taxon>Spermatophyta</taxon>
        <taxon>Magnoliopsida</taxon>
        <taxon>eudicotyledons</taxon>
        <taxon>Gunneridae</taxon>
        <taxon>Pentapetalae</taxon>
        <taxon>rosids</taxon>
        <taxon>fabids</taxon>
        <taxon>Fabales</taxon>
        <taxon>Fabaceae</taxon>
        <taxon>Papilionoideae</taxon>
        <taxon>50 kb inversion clade</taxon>
        <taxon>NPAAA clade</taxon>
        <taxon>indigoferoid/millettioid clade</taxon>
        <taxon>Phaseoleae</taxon>
        <taxon>Psophocarpus</taxon>
    </lineage>
</organism>
<dbReference type="GO" id="GO:0016020">
    <property type="term" value="C:membrane"/>
    <property type="evidence" value="ECO:0007669"/>
    <property type="project" value="UniProtKB-SubCell"/>
</dbReference>
<dbReference type="PANTHER" id="PTHR31113:SF38">
    <property type="entry name" value="UPF0496 PLANT-LIKE PROTEIN"/>
    <property type="match status" value="1"/>
</dbReference>
<evidence type="ECO:0000256" key="5">
    <source>
        <dbReference type="ARBA" id="ARBA00023136"/>
    </source>
</evidence>
<evidence type="ECO:0000256" key="3">
    <source>
        <dbReference type="ARBA" id="ARBA00022692"/>
    </source>
</evidence>
<comment type="similarity">
    <text evidence="2">Belongs to the UPF0496 family.</text>
</comment>